<evidence type="ECO:0000313" key="3">
    <source>
        <dbReference type="Proteomes" id="UP000479710"/>
    </source>
</evidence>
<keyword evidence="1" id="KW-0472">Membrane</keyword>
<comment type="caution">
    <text evidence="2">The sequence shown here is derived from an EMBL/GenBank/DDBJ whole genome shotgun (WGS) entry which is preliminary data.</text>
</comment>
<organism evidence="2 3">
    <name type="scientific">Oryza meyeriana var. granulata</name>
    <dbReference type="NCBI Taxonomy" id="110450"/>
    <lineage>
        <taxon>Eukaryota</taxon>
        <taxon>Viridiplantae</taxon>
        <taxon>Streptophyta</taxon>
        <taxon>Embryophyta</taxon>
        <taxon>Tracheophyta</taxon>
        <taxon>Spermatophyta</taxon>
        <taxon>Magnoliopsida</taxon>
        <taxon>Liliopsida</taxon>
        <taxon>Poales</taxon>
        <taxon>Poaceae</taxon>
        <taxon>BOP clade</taxon>
        <taxon>Oryzoideae</taxon>
        <taxon>Oryzeae</taxon>
        <taxon>Oryzinae</taxon>
        <taxon>Oryza</taxon>
        <taxon>Oryza meyeriana</taxon>
    </lineage>
</organism>
<keyword evidence="1" id="KW-1133">Transmembrane helix</keyword>
<proteinExistence type="predicted"/>
<dbReference type="AlphaFoldDB" id="A0A6G1CXT4"/>
<evidence type="ECO:0000256" key="1">
    <source>
        <dbReference type="SAM" id="Phobius"/>
    </source>
</evidence>
<name>A0A6G1CXT4_9ORYZ</name>
<keyword evidence="1" id="KW-0812">Transmembrane</keyword>
<gene>
    <name evidence="2" type="ORF">E2562_036254</name>
</gene>
<dbReference type="EMBL" id="SPHZ02000008">
    <property type="protein sequence ID" value="KAF0904724.1"/>
    <property type="molecule type" value="Genomic_DNA"/>
</dbReference>
<accession>A0A6G1CXT4</accession>
<dbReference type="Proteomes" id="UP000479710">
    <property type="component" value="Unassembled WGS sequence"/>
</dbReference>
<feature type="transmembrane region" description="Helical" evidence="1">
    <location>
        <begin position="24"/>
        <end position="48"/>
    </location>
</feature>
<reference evidence="2 3" key="1">
    <citation type="submission" date="2019-11" db="EMBL/GenBank/DDBJ databases">
        <title>Whole genome sequence of Oryza granulata.</title>
        <authorList>
            <person name="Li W."/>
        </authorList>
    </citation>
    <scope>NUCLEOTIDE SEQUENCE [LARGE SCALE GENOMIC DNA]</scope>
    <source>
        <strain evidence="3">cv. Menghai</strain>
        <tissue evidence="2">Leaf</tissue>
    </source>
</reference>
<protein>
    <submittedName>
        <fullName evidence="2">Uncharacterized protein</fullName>
    </submittedName>
</protein>
<sequence length="60" mass="6397">MDILCVLFHSSVTAHDHAPCQTPSSPAIAMAIVAVSSSFSLTVARCLAADRRRTSLSPWI</sequence>
<evidence type="ECO:0000313" key="2">
    <source>
        <dbReference type="EMBL" id="KAF0904724.1"/>
    </source>
</evidence>
<keyword evidence="3" id="KW-1185">Reference proteome</keyword>